<dbReference type="Proteomes" id="UP000886520">
    <property type="component" value="Chromosome 6"/>
</dbReference>
<reference evidence="1" key="1">
    <citation type="submission" date="2021-01" db="EMBL/GenBank/DDBJ databases">
        <title>Adiantum capillus-veneris genome.</title>
        <authorList>
            <person name="Fang Y."/>
            <person name="Liao Q."/>
        </authorList>
    </citation>
    <scope>NUCLEOTIDE SEQUENCE</scope>
    <source>
        <strain evidence="1">H3</strain>
        <tissue evidence="1">Leaf</tissue>
    </source>
</reference>
<dbReference type="Pfam" id="PF24931">
    <property type="entry name" value="ACT_ACR9_3rd"/>
    <property type="match status" value="1"/>
</dbReference>
<dbReference type="OrthoDB" id="2019824at2759"/>
<dbReference type="EMBL" id="JABFUD020000006">
    <property type="protein sequence ID" value="KAI5078729.1"/>
    <property type="molecule type" value="Genomic_DNA"/>
</dbReference>
<organism evidence="1 2">
    <name type="scientific">Adiantum capillus-veneris</name>
    <name type="common">Maidenhair fern</name>
    <dbReference type="NCBI Taxonomy" id="13818"/>
    <lineage>
        <taxon>Eukaryota</taxon>
        <taxon>Viridiplantae</taxon>
        <taxon>Streptophyta</taxon>
        <taxon>Embryophyta</taxon>
        <taxon>Tracheophyta</taxon>
        <taxon>Polypodiopsida</taxon>
        <taxon>Polypodiidae</taxon>
        <taxon>Polypodiales</taxon>
        <taxon>Pteridineae</taxon>
        <taxon>Pteridaceae</taxon>
        <taxon>Vittarioideae</taxon>
        <taxon>Adiantum</taxon>
    </lineage>
</organism>
<evidence type="ECO:0000313" key="2">
    <source>
        <dbReference type="Proteomes" id="UP000886520"/>
    </source>
</evidence>
<accession>A0A9D4ZKD0</accession>
<evidence type="ECO:0000313" key="1">
    <source>
        <dbReference type="EMBL" id="KAI5078729.1"/>
    </source>
</evidence>
<sequence>MKQIKGHIPFIVHEWEMLHEKRKKDYICFRLKSTLGEEDNSCDVVMAGFEWGGLDCTPFFSVPSALAMDVCSKEAPGTGKFNIKLHNSLSPEHTLLQIWCMKRRALMYDWNLEGFLDLGCLAD</sequence>
<name>A0A9D4ZKD0_ADICA</name>
<keyword evidence="2" id="KW-1185">Reference proteome</keyword>
<comment type="caution">
    <text evidence="1">The sequence shown here is derived from an EMBL/GenBank/DDBJ whole genome shotgun (WGS) entry which is preliminary data.</text>
</comment>
<proteinExistence type="predicted"/>
<gene>
    <name evidence="1" type="ORF">GOP47_0006400</name>
</gene>
<dbReference type="AlphaFoldDB" id="A0A9D4ZKD0"/>
<protein>
    <submittedName>
        <fullName evidence="1">Uncharacterized protein</fullName>
    </submittedName>
</protein>